<dbReference type="PROSITE" id="PS50989">
    <property type="entry name" value="COA_CT_CTER"/>
    <property type="match status" value="1"/>
</dbReference>
<comment type="function">
    <text evidence="10">Component of the acetyl coenzyme A carboxylase (ACC) complex. First, biotin carboxylase catalyzes the carboxylation of biotin on its carrier protein (BCCP) and then the CO(2) group is transferred by the carboxyltransferase to acetyl-CoA to form malonyl-CoA.</text>
</comment>
<dbReference type="HAMAP" id="MF_00823">
    <property type="entry name" value="AcetylCoA_CT_alpha"/>
    <property type="match status" value="1"/>
</dbReference>
<keyword evidence="3 10" id="KW-0808">Transferase</keyword>
<keyword evidence="5 10" id="KW-0276">Fatty acid metabolism</keyword>
<dbReference type="NCBIfam" id="NF041504">
    <property type="entry name" value="AccA_sub"/>
    <property type="match status" value="1"/>
</dbReference>
<evidence type="ECO:0000256" key="3">
    <source>
        <dbReference type="ARBA" id="ARBA00022679"/>
    </source>
</evidence>
<dbReference type="InterPro" id="IPR029045">
    <property type="entry name" value="ClpP/crotonase-like_dom_sf"/>
</dbReference>
<evidence type="ECO:0000313" key="13">
    <source>
        <dbReference type="EMBL" id="HGW92385.1"/>
    </source>
</evidence>
<comment type="catalytic activity">
    <reaction evidence="9 10">
        <text>N(6)-carboxybiotinyl-L-lysyl-[protein] + acetyl-CoA = N(6)-biotinyl-L-lysyl-[protein] + malonyl-CoA</text>
        <dbReference type="Rhea" id="RHEA:54728"/>
        <dbReference type="Rhea" id="RHEA-COMP:10505"/>
        <dbReference type="Rhea" id="RHEA-COMP:10506"/>
        <dbReference type="ChEBI" id="CHEBI:57288"/>
        <dbReference type="ChEBI" id="CHEBI:57384"/>
        <dbReference type="ChEBI" id="CHEBI:83144"/>
        <dbReference type="ChEBI" id="CHEBI:83145"/>
        <dbReference type="EC" id="2.1.3.15"/>
    </reaction>
</comment>
<dbReference type="AlphaFoldDB" id="A0A7C4YGL4"/>
<dbReference type="EMBL" id="DTHG01000093">
    <property type="protein sequence ID" value="HGW92385.1"/>
    <property type="molecule type" value="Genomic_DNA"/>
</dbReference>
<comment type="subcellular location">
    <subcellularLocation>
        <location evidence="10">Cytoplasm</location>
    </subcellularLocation>
</comment>
<comment type="similarity">
    <text evidence="10">Belongs to the AccA family.</text>
</comment>
<protein>
    <recommendedName>
        <fullName evidence="10">Acetyl-coenzyme A carboxylase carboxyl transferase subunit alpha</fullName>
        <shortName evidence="10">ACCase subunit alpha</shortName>
        <shortName evidence="10">Acetyl-CoA carboxylase carboxyltransferase subunit alpha</shortName>
        <ecNumber evidence="10">2.1.3.15</ecNumber>
    </recommendedName>
</protein>
<organism evidence="13">
    <name type="scientific">candidate division WOR-3 bacterium</name>
    <dbReference type="NCBI Taxonomy" id="2052148"/>
    <lineage>
        <taxon>Bacteria</taxon>
        <taxon>Bacteria division WOR-3</taxon>
    </lineage>
</organism>
<evidence type="ECO:0000256" key="7">
    <source>
        <dbReference type="ARBA" id="ARBA00023098"/>
    </source>
</evidence>
<dbReference type="UniPathway" id="UPA00655">
    <property type="reaction ID" value="UER00711"/>
</dbReference>
<evidence type="ECO:0000256" key="11">
    <source>
        <dbReference type="SAM" id="Coils"/>
    </source>
</evidence>
<name>A0A7C4YGL4_UNCW3</name>
<gene>
    <name evidence="10" type="primary">accA</name>
    <name evidence="13" type="ORF">ENV67_07600</name>
</gene>
<evidence type="ECO:0000256" key="8">
    <source>
        <dbReference type="ARBA" id="ARBA00023160"/>
    </source>
</evidence>
<evidence type="ECO:0000256" key="5">
    <source>
        <dbReference type="ARBA" id="ARBA00022832"/>
    </source>
</evidence>
<keyword evidence="2 10" id="KW-0444">Lipid biosynthesis</keyword>
<reference evidence="13" key="1">
    <citation type="journal article" date="2020" name="mSystems">
        <title>Genome- and Community-Level Interaction Insights into Carbon Utilization and Element Cycling Functions of Hydrothermarchaeota in Hydrothermal Sediment.</title>
        <authorList>
            <person name="Zhou Z."/>
            <person name="Liu Y."/>
            <person name="Xu W."/>
            <person name="Pan J."/>
            <person name="Luo Z.H."/>
            <person name="Li M."/>
        </authorList>
    </citation>
    <scope>NUCLEOTIDE SEQUENCE [LARGE SCALE GENOMIC DNA]</scope>
    <source>
        <strain evidence="13">SpSt-780</strain>
    </source>
</reference>
<comment type="subunit">
    <text evidence="10">Acetyl-CoA carboxylase is a heterohexamer composed of biotin carboxyl carrier protein (AccB), biotin carboxylase (AccC) and two subunits each of ACCase subunit alpha (AccA) and ACCase subunit beta (AccD).</text>
</comment>
<feature type="coiled-coil region" evidence="11">
    <location>
        <begin position="4"/>
        <end position="49"/>
    </location>
</feature>
<dbReference type="GO" id="GO:2001295">
    <property type="term" value="P:malonyl-CoA biosynthetic process"/>
    <property type="evidence" value="ECO:0007669"/>
    <property type="project" value="UniProtKB-UniRule"/>
</dbReference>
<evidence type="ECO:0000256" key="4">
    <source>
        <dbReference type="ARBA" id="ARBA00022741"/>
    </source>
</evidence>
<dbReference type="NCBIfam" id="NF004344">
    <property type="entry name" value="PRK05724.1"/>
    <property type="match status" value="1"/>
</dbReference>
<dbReference type="PRINTS" id="PR01069">
    <property type="entry name" value="ACCCTRFRASEA"/>
</dbReference>
<dbReference type="GO" id="GO:0003989">
    <property type="term" value="F:acetyl-CoA carboxylase activity"/>
    <property type="evidence" value="ECO:0007669"/>
    <property type="project" value="InterPro"/>
</dbReference>
<keyword evidence="10" id="KW-0963">Cytoplasm</keyword>
<keyword evidence="4 10" id="KW-0547">Nucleotide-binding</keyword>
<keyword evidence="11" id="KW-0175">Coiled coil</keyword>
<dbReference type="SUPFAM" id="SSF52096">
    <property type="entry name" value="ClpP/crotonase"/>
    <property type="match status" value="1"/>
</dbReference>
<keyword evidence="6 10" id="KW-0067">ATP-binding</keyword>
<dbReference type="GO" id="GO:0009317">
    <property type="term" value="C:acetyl-CoA carboxylase complex"/>
    <property type="evidence" value="ECO:0007669"/>
    <property type="project" value="InterPro"/>
</dbReference>
<dbReference type="NCBIfam" id="TIGR00513">
    <property type="entry name" value="accA"/>
    <property type="match status" value="1"/>
</dbReference>
<sequence>MPTYLDFEKPIEELEKKIEELKALSIEQNVSLDEEIKPLEKKLNELRKKIFQNLTPWQKVLLARHPDRPYTLDYIKHIFTNWVELHGDRLFGDDQSIVTGFGDIDGITFTIVGTQKGRTVDEKLKRNFGMPHPEGYRKALRVMKTGAKFGKPIVSFIDTPGAFPGIGAEERGQAMAIAVNIKEMGFLPVPIIVIITGEGGSGGALGIGVGDKVYIQENAVYSVISPEGCASILWRDQKFKDKAAEALKITAQDMLNLGVVDEIIPEPQGGAHRDYEGASRMIKEFILKGYNELKDLEPSELVKRRIEKFGRMGFFEE</sequence>
<dbReference type="GO" id="GO:0016743">
    <property type="term" value="F:carboxyl- or carbamoyltransferase activity"/>
    <property type="evidence" value="ECO:0007669"/>
    <property type="project" value="UniProtKB-UniRule"/>
</dbReference>
<keyword evidence="13" id="KW-0436">Ligase</keyword>
<dbReference type="GO" id="GO:0006633">
    <property type="term" value="P:fatty acid biosynthetic process"/>
    <property type="evidence" value="ECO:0007669"/>
    <property type="project" value="UniProtKB-KW"/>
</dbReference>
<evidence type="ECO:0000256" key="1">
    <source>
        <dbReference type="ARBA" id="ARBA00004956"/>
    </source>
</evidence>
<accession>A0A7C4YGL4</accession>
<evidence type="ECO:0000256" key="9">
    <source>
        <dbReference type="ARBA" id="ARBA00049152"/>
    </source>
</evidence>
<comment type="pathway">
    <text evidence="1 10">Lipid metabolism; malonyl-CoA biosynthesis; malonyl-CoA from acetyl-CoA: step 1/1.</text>
</comment>
<feature type="domain" description="CoA carboxyltransferase C-terminal" evidence="12">
    <location>
        <begin position="38"/>
        <end position="292"/>
    </location>
</feature>
<dbReference type="Gene3D" id="3.90.226.10">
    <property type="entry name" value="2-enoyl-CoA Hydratase, Chain A, domain 1"/>
    <property type="match status" value="1"/>
</dbReference>
<evidence type="ECO:0000256" key="10">
    <source>
        <dbReference type="HAMAP-Rule" id="MF_00823"/>
    </source>
</evidence>
<dbReference type="Pfam" id="PF03255">
    <property type="entry name" value="ACCA"/>
    <property type="match status" value="1"/>
</dbReference>
<proteinExistence type="inferred from homology"/>
<evidence type="ECO:0000256" key="2">
    <source>
        <dbReference type="ARBA" id="ARBA00022516"/>
    </source>
</evidence>
<evidence type="ECO:0000256" key="6">
    <source>
        <dbReference type="ARBA" id="ARBA00022840"/>
    </source>
</evidence>
<dbReference type="InterPro" id="IPR001095">
    <property type="entry name" value="Acetyl_CoA_COase_a_su"/>
</dbReference>
<dbReference type="GO" id="GO:0005524">
    <property type="term" value="F:ATP binding"/>
    <property type="evidence" value="ECO:0007669"/>
    <property type="project" value="UniProtKB-KW"/>
</dbReference>
<dbReference type="PANTHER" id="PTHR42853:SF3">
    <property type="entry name" value="ACETYL-COENZYME A CARBOXYLASE CARBOXYL TRANSFERASE SUBUNIT ALPHA, CHLOROPLASTIC"/>
    <property type="match status" value="1"/>
</dbReference>
<dbReference type="InterPro" id="IPR011763">
    <property type="entry name" value="COA_CT_C"/>
</dbReference>
<comment type="caution">
    <text evidence="13">The sequence shown here is derived from an EMBL/GenBank/DDBJ whole genome shotgun (WGS) entry which is preliminary data.</text>
</comment>
<dbReference type="PANTHER" id="PTHR42853">
    <property type="entry name" value="ACETYL-COENZYME A CARBOXYLASE CARBOXYL TRANSFERASE SUBUNIT ALPHA"/>
    <property type="match status" value="1"/>
</dbReference>
<keyword evidence="8 10" id="KW-0275">Fatty acid biosynthesis</keyword>
<keyword evidence="7 10" id="KW-0443">Lipid metabolism</keyword>
<dbReference type="EC" id="2.1.3.15" evidence="10"/>
<evidence type="ECO:0000259" key="12">
    <source>
        <dbReference type="PROSITE" id="PS50989"/>
    </source>
</evidence>